<dbReference type="AlphaFoldDB" id="A0A2K9BJY7"/>
<evidence type="ECO:0000256" key="4">
    <source>
        <dbReference type="ARBA" id="ARBA00022989"/>
    </source>
</evidence>
<evidence type="ECO:0000256" key="1">
    <source>
        <dbReference type="ARBA" id="ARBA00004167"/>
    </source>
</evidence>
<name>A0A2K9BJY7_9MOLU</name>
<dbReference type="EMBL" id="CP025257">
    <property type="protein sequence ID" value="AUF83576.1"/>
    <property type="molecule type" value="Genomic_DNA"/>
</dbReference>
<protein>
    <recommendedName>
        <fullName evidence="9">YneF family protein</fullName>
    </recommendedName>
</protein>
<keyword evidence="4 6" id="KW-1133">Transmembrane helix</keyword>
<evidence type="ECO:0000313" key="7">
    <source>
        <dbReference type="EMBL" id="AUF83576.1"/>
    </source>
</evidence>
<dbReference type="OrthoDB" id="1769076at2"/>
<evidence type="ECO:0000313" key="8">
    <source>
        <dbReference type="Proteomes" id="UP000233419"/>
    </source>
</evidence>
<dbReference type="Pfam" id="PF03672">
    <property type="entry name" value="UPF0154"/>
    <property type="match status" value="1"/>
</dbReference>
<reference evidence="7 8" key="1">
    <citation type="submission" date="2017-12" db="EMBL/GenBank/DDBJ databases">
        <title>Mesoplasma syrphidae YJS, Complete Genome.</title>
        <authorList>
            <person name="Knight T.F."/>
            <person name="Citino T."/>
            <person name="Rubinstein R."/>
            <person name="Neuschaefer Z."/>
        </authorList>
    </citation>
    <scope>NUCLEOTIDE SEQUENCE [LARGE SCALE GENOMIC DNA]</scope>
    <source>
        <strain evidence="7 8">YJS</strain>
    </source>
</reference>
<organism evidence="7 8">
    <name type="scientific">Mesoplasma syrphidae</name>
    <dbReference type="NCBI Taxonomy" id="225999"/>
    <lineage>
        <taxon>Bacteria</taxon>
        <taxon>Bacillati</taxon>
        <taxon>Mycoplasmatota</taxon>
        <taxon>Mollicutes</taxon>
        <taxon>Entomoplasmatales</taxon>
        <taxon>Entomoplasmataceae</taxon>
        <taxon>Mesoplasma</taxon>
    </lineage>
</organism>
<comment type="similarity">
    <text evidence="2">Belongs to the UPF0154 family.</text>
</comment>
<evidence type="ECO:0000256" key="5">
    <source>
        <dbReference type="ARBA" id="ARBA00023136"/>
    </source>
</evidence>
<dbReference type="Proteomes" id="UP000233419">
    <property type="component" value="Chromosome"/>
</dbReference>
<proteinExistence type="inferred from homology"/>
<gene>
    <name evidence="7" type="ORF">CXP39_02060</name>
</gene>
<evidence type="ECO:0000256" key="3">
    <source>
        <dbReference type="ARBA" id="ARBA00022692"/>
    </source>
</evidence>
<comment type="subcellular location">
    <subcellularLocation>
        <location evidence="1">Membrane</location>
        <topology evidence="1">Single-pass membrane protein</topology>
    </subcellularLocation>
</comment>
<keyword evidence="5 6" id="KW-0472">Membrane</keyword>
<dbReference type="InterPro" id="IPR005359">
    <property type="entry name" value="UPF0154"/>
</dbReference>
<keyword evidence="8" id="KW-1185">Reference proteome</keyword>
<accession>A0A2K9BJY7</accession>
<evidence type="ECO:0008006" key="9">
    <source>
        <dbReference type="Google" id="ProtNLM"/>
    </source>
</evidence>
<feature type="transmembrane region" description="Helical" evidence="6">
    <location>
        <begin position="12"/>
        <end position="36"/>
    </location>
</feature>
<keyword evidence="3 6" id="KW-0812">Transmembrane</keyword>
<evidence type="ECO:0000256" key="2">
    <source>
        <dbReference type="ARBA" id="ARBA00006694"/>
    </source>
</evidence>
<evidence type="ECO:0000256" key="6">
    <source>
        <dbReference type="SAM" id="Phobius"/>
    </source>
</evidence>
<dbReference type="KEGG" id="msyr:CXP39_02060"/>
<dbReference type="GO" id="GO:0016020">
    <property type="term" value="C:membrane"/>
    <property type="evidence" value="ECO:0007669"/>
    <property type="project" value="UniProtKB-SubCell"/>
</dbReference>
<sequence>MNILLATSFSAGGLAGMLIGVILGALLVGGIIGFFITRIVVKKQLKENPPINEKQIRAMYMSMGRKPSEADIKKTMNAMKRGK</sequence>